<dbReference type="InterPro" id="IPR031571">
    <property type="entry name" value="RcpC_dom"/>
</dbReference>
<name>A0ABT3ZSG4_9BURK</name>
<dbReference type="NCBIfam" id="TIGR03177">
    <property type="entry name" value="pilus_cpaB"/>
    <property type="match status" value="1"/>
</dbReference>
<comment type="caution">
    <text evidence="3">The sequence shown here is derived from an EMBL/GenBank/DDBJ whole genome shotgun (WGS) entry which is preliminary data.</text>
</comment>
<accession>A0ABT3ZSG4</accession>
<feature type="region of interest" description="Disordered" evidence="1">
    <location>
        <begin position="292"/>
        <end position="335"/>
    </location>
</feature>
<dbReference type="InterPro" id="IPR017592">
    <property type="entry name" value="Pilus_assmbl_Flp-typ_CpaB"/>
</dbReference>
<dbReference type="SMART" id="SM00858">
    <property type="entry name" value="SAF"/>
    <property type="match status" value="1"/>
</dbReference>
<evidence type="ECO:0000313" key="4">
    <source>
        <dbReference type="Proteomes" id="UP001082899"/>
    </source>
</evidence>
<reference evidence="3" key="1">
    <citation type="submission" date="2022-11" db="EMBL/GenBank/DDBJ databases">
        <title>Robbsia betulipollinis sp. nov., isolated from pollen of birch (Betula pendula).</title>
        <authorList>
            <person name="Shi H."/>
            <person name="Ambika Manirajan B."/>
            <person name="Ratering S."/>
            <person name="Geissler-Plaum R."/>
            <person name="Schnell S."/>
        </authorList>
    </citation>
    <scope>NUCLEOTIDE SEQUENCE</scope>
    <source>
        <strain evidence="3">Bb-Pol-6</strain>
    </source>
</reference>
<dbReference type="InterPro" id="IPR013974">
    <property type="entry name" value="SAF"/>
</dbReference>
<feature type="domain" description="SAF" evidence="2">
    <location>
        <begin position="39"/>
        <end position="105"/>
    </location>
</feature>
<keyword evidence="4" id="KW-1185">Reference proteome</keyword>
<dbReference type="Proteomes" id="UP001082899">
    <property type="component" value="Unassembled WGS sequence"/>
</dbReference>
<evidence type="ECO:0000256" key="1">
    <source>
        <dbReference type="SAM" id="MobiDB-lite"/>
    </source>
</evidence>
<proteinExistence type="predicted"/>
<dbReference type="Pfam" id="PF16976">
    <property type="entry name" value="RcpC"/>
    <property type="match status" value="1"/>
</dbReference>
<organism evidence="3 4">
    <name type="scientific">Robbsia betulipollinis</name>
    <dbReference type="NCBI Taxonomy" id="2981849"/>
    <lineage>
        <taxon>Bacteria</taxon>
        <taxon>Pseudomonadati</taxon>
        <taxon>Pseudomonadota</taxon>
        <taxon>Betaproteobacteria</taxon>
        <taxon>Burkholderiales</taxon>
        <taxon>Burkholderiaceae</taxon>
        <taxon>Robbsia</taxon>
    </lineage>
</organism>
<evidence type="ECO:0000313" key="3">
    <source>
        <dbReference type="EMBL" id="MCY0389489.1"/>
    </source>
</evidence>
<dbReference type="CDD" id="cd11614">
    <property type="entry name" value="SAF_CpaB_FlgA_like"/>
    <property type="match status" value="1"/>
</dbReference>
<sequence>MSNIIKFAFLIVGAILLALIVRTVVSKTTESTARPVDTVKVRISAADLPQGLLLRDDDLRWQAVPTGKVPAGAIVANTPNAVEIKGALLRHPVTAGTVFLADDVILPSAPGFLAATLKPDMRAVSVAVDDVSGNAGLIEPGDYVDLLLTQMLEHQNDTSGHSVASETVVEHVRVLASGSEILRPKTGDASDTRQRARTVTLEVTPRMSEVIAVAARLGSLSLALRSFATASRDPYALAGAASGNAASATLPPPVWSKDISRALNDMPAPRAVHITAAVAPPAPRTVTIYRGSEKSDTTAGSGSQSGNGSGNGSGSGSGSITGGVPPLPPAVAMAR</sequence>
<dbReference type="EMBL" id="JAPMXC010000010">
    <property type="protein sequence ID" value="MCY0389489.1"/>
    <property type="molecule type" value="Genomic_DNA"/>
</dbReference>
<gene>
    <name evidence="3" type="primary">cpaB</name>
    <name evidence="3" type="ORF">OVY01_20295</name>
</gene>
<evidence type="ECO:0000259" key="2">
    <source>
        <dbReference type="SMART" id="SM00858"/>
    </source>
</evidence>
<protein>
    <submittedName>
        <fullName evidence="3">Flp pilus assembly protein CpaB</fullName>
    </submittedName>
</protein>
<dbReference type="Pfam" id="PF08666">
    <property type="entry name" value="SAF"/>
    <property type="match status" value="1"/>
</dbReference>
<dbReference type="RefSeq" id="WP_267849388.1">
    <property type="nucleotide sequence ID" value="NZ_JAPMXC010000010.1"/>
</dbReference>
<feature type="compositionally biased region" description="Gly residues" evidence="1">
    <location>
        <begin position="303"/>
        <end position="321"/>
    </location>
</feature>